<dbReference type="Pfam" id="PF01090">
    <property type="entry name" value="Ribosomal_S19e"/>
    <property type="match status" value="1"/>
</dbReference>
<sequence length="148" mass="16451">MTGGKPAVVKDVDPQKFIAAYAAYLKKAGKIEIPKYVDVIKLAQFKELAPADPDWYYTRCAAIARRIYINPGTGVGGFRKVFGGNDRRGVRPGRFTKSSGGIIRHCLQQLEKMGIVEVASNGGRIMTKEGQRDLDRIAQQVLYPEMFE</sequence>
<dbReference type="GO" id="GO:0000028">
    <property type="term" value="P:ribosomal small subunit assembly"/>
    <property type="evidence" value="ECO:0007669"/>
    <property type="project" value="TreeGrafter"/>
</dbReference>
<evidence type="ECO:0000256" key="2">
    <source>
        <dbReference type="ARBA" id="ARBA00022980"/>
    </source>
</evidence>
<keyword evidence="3" id="KW-0687">Ribonucleoprotein</keyword>
<dbReference type="InterPro" id="IPR036388">
    <property type="entry name" value="WH-like_DNA-bd_sf"/>
</dbReference>
<protein>
    <submittedName>
        <fullName evidence="4">40S small subunit ribosomal protein eS19</fullName>
    </submittedName>
</protein>
<accession>A0A7L5NZT1</accession>
<dbReference type="FunFam" id="1.10.10.10:FF:000118">
    <property type="entry name" value="40S ribosomal protein S19"/>
    <property type="match status" value="1"/>
</dbReference>
<dbReference type="GO" id="GO:0003735">
    <property type="term" value="F:structural constituent of ribosome"/>
    <property type="evidence" value="ECO:0007669"/>
    <property type="project" value="InterPro"/>
</dbReference>
<dbReference type="InterPro" id="IPR001266">
    <property type="entry name" value="Ribosomal_eS19"/>
</dbReference>
<proteinExistence type="evidence at transcript level"/>
<evidence type="ECO:0000256" key="3">
    <source>
        <dbReference type="ARBA" id="ARBA00023274"/>
    </source>
</evidence>
<comment type="similarity">
    <text evidence="1">Belongs to the eukaryotic ribosomal protein eS19 family.</text>
</comment>
<dbReference type="EMBL" id="MT583856">
    <property type="protein sequence ID" value="QLA09587.1"/>
    <property type="molecule type" value="mRNA"/>
</dbReference>
<evidence type="ECO:0000256" key="1">
    <source>
        <dbReference type="ARBA" id="ARBA00010014"/>
    </source>
</evidence>
<dbReference type="AlphaFoldDB" id="A0A7L5NZT1"/>
<dbReference type="GO" id="GO:0022627">
    <property type="term" value="C:cytosolic small ribosomal subunit"/>
    <property type="evidence" value="ECO:0007669"/>
    <property type="project" value="TreeGrafter"/>
</dbReference>
<dbReference type="GO" id="GO:0006412">
    <property type="term" value="P:translation"/>
    <property type="evidence" value="ECO:0007669"/>
    <property type="project" value="InterPro"/>
</dbReference>
<dbReference type="PANTHER" id="PTHR11710">
    <property type="entry name" value="40S RIBOSOMAL PROTEIN S19"/>
    <property type="match status" value="1"/>
</dbReference>
<dbReference type="GO" id="GO:0003723">
    <property type="term" value="F:RNA binding"/>
    <property type="evidence" value="ECO:0007669"/>
    <property type="project" value="TreeGrafter"/>
</dbReference>
<dbReference type="PANTHER" id="PTHR11710:SF0">
    <property type="entry name" value="40S RIBOSOMAL PROTEIN S19"/>
    <property type="match status" value="1"/>
</dbReference>
<evidence type="ECO:0000313" key="4">
    <source>
        <dbReference type="EMBL" id="QLA09587.1"/>
    </source>
</evidence>
<dbReference type="Gene3D" id="1.10.10.10">
    <property type="entry name" value="Winged helix-like DNA-binding domain superfamily/Winged helix DNA-binding domain"/>
    <property type="match status" value="1"/>
</dbReference>
<dbReference type="SMART" id="SM01413">
    <property type="entry name" value="Ribosomal_S19e"/>
    <property type="match status" value="1"/>
</dbReference>
<keyword evidence="2 4" id="KW-0689">Ribosomal protein</keyword>
<organism evidence="4">
    <name type="scientific">Euglena gracilis</name>
    <dbReference type="NCBI Taxonomy" id="3039"/>
    <lineage>
        <taxon>Eukaryota</taxon>
        <taxon>Discoba</taxon>
        <taxon>Euglenozoa</taxon>
        <taxon>Euglenida</taxon>
        <taxon>Spirocuta</taxon>
        <taxon>Euglenophyceae</taxon>
        <taxon>Euglenales</taxon>
        <taxon>Euglenaceae</taxon>
        <taxon>Euglena</taxon>
    </lineage>
</organism>
<name>A0A7L5NZT1_EUGGR</name>
<dbReference type="InterPro" id="IPR036390">
    <property type="entry name" value="WH_DNA-bd_sf"/>
</dbReference>
<reference evidence="4" key="1">
    <citation type="submission" date="2020-06" db="EMBL/GenBank/DDBJ databases">
        <title>Cryo-EM structure of the highly atypical cytoplasmic ribosome of Euglena gracilis.</title>
        <authorList>
            <person name="Matzov D."/>
            <person name="Taoka M."/>
            <person name="Nobe Y."/>
            <person name="Yamauchi Y."/>
            <person name="Halfon Y."/>
            <person name="Asis N."/>
            <person name="Zimermann E."/>
            <person name="Rozenberg H."/>
            <person name="Bashan A."/>
            <person name="Bushan S."/>
            <person name="Isobe T."/>
            <person name="Gray M.W."/>
            <person name="Yonath A."/>
            <person name="Shalev-Benami M."/>
        </authorList>
    </citation>
    <scope>NUCLEOTIDE SEQUENCE</scope>
    <source>
        <strain evidence="4">Z</strain>
    </source>
</reference>
<dbReference type="SUPFAM" id="SSF46785">
    <property type="entry name" value="Winged helix' DNA-binding domain"/>
    <property type="match status" value="1"/>
</dbReference>